<accession>A0A2T4GVJ6</accession>
<dbReference type="AlphaFoldDB" id="A0A2T4GVJ6"/>
<dbReference type="PANTHER" id="PTHR42978:SF5">
    <property type="entry name" value="METALLO-BETA-LACTAMASE DOMAIN-CONTAINING PROTEIN"/>
    <property type="match status" value="1"/>
</dbReference>
<dbReference type="OMA" id="LCHHGGE"/>
<keyword evidence="5" id="KW-0503">Monooxygenase</keyword>
<evidence type="ECO:0000313" key="6">
    <source>
        <dbReference type="Proteomes" id="UP000241587"/>
    </source>
</evidence>
<dbReference type="OrthoDB" id="10250730at2759"/>
<dbReference type="GO" id="GO:0016787">
    <property type="term" value="F:hydrolase activity"/>
    <property type="evidence" value="ECO:0007669"/>
    <property type="project" value="UniProtKB-KW"/>
</dbReference>
<dbReference type="InterPro" id="IPR036866">
    <property type="entry name" value="RibonucZ/Hydroxyglut_hydro"/>
</dbReference>
<keyword evidence="5" id="KW-0560">Oxidoreductase</keyword>
<dbReference type="CDD" id="cd07730">
    <property type="entry name" value="metallo-hydrolase-like_MBL-fold"/>
    <property type="match status" value="1"/>
</dbReference>
<reference evidence="5 6" key="1">
    <citation type="submission" date="2018-02" db="EMBL/GenBank/DDBJ databases">
        <title>Fusarium culmorum secondary metabolites in fungal-bacterial-plant interactions.</title>
        <authorList>
            <person name="Schmidt R."/>
        </authorList>
    </citation>
    <scope>NUCLEOTIDE SEQUENCE [LARGE SCALE GENOMIC DNA]</scope>
    <source>
        <strain evidence="5 6">PV</strain>
    </source>
</reference>
<evidence type="ECO:0000256" key="4">
    <source>
        <dbReference type="ARBA" id="ARBA00022833"/>
    </source>
</evidence>
<protein>
    <submittedName>
        <fullName evidence="5">Cytochrome P450 monooxygenase andK</fullName>
    </submittedName>
</protein>
<dbReference type="GO" id="GO:0046872">
    <property type="term" value="F:metal ion binding"/>
    <property type="evidence" value="ECO:0007669"/>
    <property type="project" value="UniProtKB-KW"/>
</dbReference>
<dbReference type="InterPro" id="IPR051013">
    <property type="entry name" value="MBL_superfamily_lactonases"/>
</dbReference>
<proteinExistence type="inferred from homology"/>
<sequence>MAKTPHFDVPSGVAARVSIIDSSLRVAKMPLQHLMKPAMAGLEFMPPPQPVCCKTITEGNLDLDVPKNVADILRDNQLQPSDINSVIWRHIINSWASHHHFDHIGDVTTFPGSTELVVGQGFKEAFCPGYPTNPDSPIREVDYKGRTFREIDFDKKPLSIGPFRGFDFFGDGSFYLLDTPGHAIGHVAGLARTTIGPDTFIFMGGDICHHGGEIRPSPYLPIPQHLSQRLSLSDSLRLLMSRCPATILDDMNVKRGRYPGGTFFDPNIGFDKEHALKTIKETQKADAQDNVFFIFAHDMSIMGVVDEFPKTANDWKAKGWKEKTRWRFLNDFEEAVKEQAK</sequence>
<dbReference type="EMBL" id="PVEM01000006">
    <property type="protein sequence ID" value="PTD07577.1"/>
    <property type="molecule type" value="Genomic_DNA"/>
</dbReference>
<dbReference type="GO" id="GO:0004497">
    <property type="term" value="F:monooxygenase activity"/>
    <property type="evidence" value="ECO:0007669"/>
    <property type="project" value="UniProtKB-KW"/>
</dbReference>
<dbReference type="PANTHER" id="PTHR42978">
    <property type="entry name" value="QUORUM-QUENCHING LACTONASE YTNP-RELATED-RELATED"/>
    <property type="match status" value="1"/>
</dbReference>
<evidence type="ECO:0000256" key="2">
    <source>
        <dbReference type="ARBA" id="ARBA00022723"/>
    </source>
</evidence>
<dbReference type="SUPFAM" id="SSF56281">
    <property type="entry name" value="Metallo-hydrolase/oxidoreductase"/>
    <property type="match status" value="1"/>
</dbReference>
<evidence type="ECO:0000256" key="1">
    <source>
        <dbReference type="ARBA" id="ARBA00007749"/>
    </source>
</evidence>
<keyword evidence="3" id="KW-0378">Hydrolase</keyword>
<keyword evidence="2" id="KW-0479">Metal-binding</keyword>
<name>A0A2T4GVJ6_FUSCU</name>
<dbReference type="Proteomes" id="UP000241587">
    <property type="component" value="Unassembled WGS sequence"/>
</dbReference>
<keyword evidence="6" id="KW-1185">Reference proteome</keyword>
<comment type="caution">
    <text evidence="5">The sequence shown here is derived from an EMBL/GenBank/DDBJ whole genome shotgun (WGS) entry which is preliminary data.</text>
</comment>
<gene>
    <name evidence="5" type="ORF">FCULG_00005904</name>
</gene>
<evidence type="ECO:0000256" key="3">
    <source>
        <dbReference type="ARBA" id="ARBA00022801"/>
    </source>
</evidence>
<comment type="similarity">
    <text evidence="1">Belongs to the metallo-beta-lactamase superfamily.</text>
</comment>
<dbReference type="Gene3D" id="3.60.15.10">
    <property type="entry name" value="Ribonuclease Z/Hydroxyacylglutathione hydrolase-like"/>
    <property type="match status" value="1"/>
</dbReference>
<keyword evidence="4" id="KW-0862">Zinc</keyword>
<organism evidence="5 6">
    <name type="scientific">Fusarium culmorum</name>
    <dbReference type="NCBI Taxonomy" id="5516"/>
    <lineage>
        <taxon>Eukaryota</taxon>
        <taxon>Fungi</taxon>
        <taxon>Dikarya</taxon>
        <taxon>Ascomycota</taxon>
        <taxon>Pezizomycotina</taxon>
        <taxon>Sordariomycetes</taxon>
        <taxon>Hypocreomycetidae</taxon>
        <taxon>Hypocreales</taxon>
        <taxon>Nectriaceae</taxon>
        <taxon>Fusarium</taxon>
    </lineage>
</organism>
<evidence type="ECO:0000313" key="5">
    <source>
        <dbReference type="EMBL" id="PTD07577.1"/>
    </source>
</evidence>